<dbReference type="GO" id="GO:0005634">
    <property type="term" value="C:nucleus"/>
    <property type="evidence" value="ECO:0007669"/>
    <property type="project" value="UniProtKB-SubCell"/>
</dbReference>
<dbReference type="InterPro" id="IPR033389">
    <property type="entry name" value="AUX/IAA_dom"/>
</dbReference>
<evidence type="ECO:0000259" key="11">
    <source>
        <dbReference type="PROSITE" id="PS51745"/>
    </source>
</evidence>
<dbReference type="SUPFAM" id="SSF54277">
    <property type="entry name" value="CAD &amp; PB1 domains"/>
    <property type="match status" value="1"/>
</dbReference>
<comment type="similarity">
    <text evidence="2 9">Belongs to the Aux/IAA family.</text>
</comment>
<keyword evidence="3 9" id="KW-0678">Repressor</keyword>
<gene>
    <name evidence="12" type="ORF">POM88_038431</name>
</gene>
<reference evidence="12" key="1">
    <citation type="submission" date="2023-02" db="EMBL/GenBank/DDBJ databases">
        <title>Genome of toxic invasive species Heracleum sosnowskyi carries increased number of genes despite the absence of recent whole-genome duplications.</title>
        <authorList>
            <person name="Schelkunov M."/>
            <person name="Shtratnikova V."/>
            <person name="Makarenko M."/>
            <person name="Klepikova A."/>
            <person name="Omelchenko D."/>
            <person name="Novikova G."/>
            <person name="Obukhova E."/>
            <person name="Bogdanov V."/>
            <person name="Penin A."/>
            <person name="Logacheva M."/>
        </authorList>
    </citation>
    <scope>NUCLEOTIDE SEQUENCE</scope>
    <source>
        <strain evidence="12">Hsosn_3</strain>
        <tissue evidence="12">Leaf</tissue>
    </source>
</reference>
<feature type="region of interest" description="Disordered" evidence="10">
    <location>
        <begin position="134"/>
        <end position="154"/>
    </location>
</feature>
<protein>
    <recommendedName>
        <fullName evidence="9">Auxin-responsive protein</fullName>
    </recommendedName>
</protein>
<evidence type="ECO:0000256" key="6">
    <source>
        <dbReference type="ARBA" id="ARBA00023242"/>
    </source>
</evidence>
<dbReference type="Gene3D" id="3.10.20.90">
    <property type="entry name" value="Phosphatidylinositol 3-kinase Catalytic Subunit, Chain A, domain 1"/>
    <property type="match status" value="1"/>
</dbReference>
<name>A0AAD8H8I6_9APIA</name>
<evidence type="ECO:0000256" key="4">
    <source>
        <dbReference type="ARBA" id="ARBA00023015"/>
    </source>
</evidence>
<accession>A0AAD8H8I6</accession>
<organism evidence="12 13">
    <name type="scientific">Heracleum sosnowskyi</name>
    <dbReference type="NCBI Taxonomy" id="360622"/>
    <lineage>
        <taxon>Eukaryota</taxon>
        <taxon>Viridiplantae</taxon>
        <taxon>Streptophyta</taxon>
        <taxon>Embryophyta</taxon>
        <taxon>Tracheophyta</taxon>
        <taxon>Spermatophyta</taxon>
        <taxon>Magnoliopsida</taxon>
        <taxon>eudicotyledons</taxon>
        <taxon>Gunneridae</taxon>
        <taxon>Pentapetalae</taxon>
        <taxon>asterids</taxon>
        <taxon>campanulids</taxon>
        <taxon>Apiales</taxon>
        <taxon>Apiaceae</taxon>
        <taxon>Apioideae</taxon>
        <taxon>apioid superclade</taxon>
        <taxon>Tordylieae</taxon>
        <taxon>Tordyliinae</taxon>
        <taxon>Heracleum</taxon>
    </lineage>
</organism>
<comment type="function">
    <text evidence="8">Aux/IAA proteins are short-lived transcriptional factors that function as repressors of early auxin response genes at low auxin concentrations. Repression is thought to result from the interaction with auxin response factors (ARFs), proteins that bind to the auxin-responsive promoter element (AuxRE). Formation of heterodimers with ARF proteins may alter their ability to modulate early auxin response genes expression.</text>
</comment>
<evidence type="ECO:0000256" key="7">
    <source>
        <dbReference type="ARBA" id="ARBA00023294"/>
    </source>
</evidence>
<comment type="subcellular location">
    <subcellularLocation>
        <location evidence="1 9">Nucleus</location>
    </subcellularLocation>
</comment>
<comment type="caution">
    <text evidence="12">The sequence shown here is derived from an EMBL/GenBank/DDBJ whole genome shotgun (WGS) entry which is preliminary data.</text>
</comment>
<dbReference type="GO" id="GO:0006355">
    <property type="term" value="P:regulation of DNA-templated transcription"/>
    <property type="evidence" value="ECO:0007669"/>
    <property type="project" value="InterPro"/>
</dbReference>
<evidence type="ECO:0000256" key="2">
    <source>
        <dbReference type="ARBA" id="ARBA00006728"/>
    </source>
</evidence>
<feature type="compositionally biased region" description="Polar residues" evidence="10">
    <location>
        <begin position="139"/>
        <end position="154"/>
    </location>
</feature>
<feature type="compositionally biased region" description="Basic and acidic residues" evidence="10">
    <location>
        <begin position="1"/>
        <end position="10"/>
    </location>
</feature>
<sequence length="328" mass="35914">MKGFSRRSDLSFKTCSEGSSRKDWDSDDTKLELRLGPPGDEDWSIKKDGITKTSKTNRGTRDNNSSTLLSLGSFSNMNNGSNQNFPGSYQENSSQVVGNTTVTPWSISCSQYKQSLHPAMGKESLQIKDNAEKKGFSPASANNTAVHNTSQKRITSAPGSVVGWPPIRSFRKNIASGCASKLPAETKAINEVSTKIACKRQSESCRKGFFVKINMDGVPIGRKVDLKACDSYEKLSSAVDELFRGLLAVQNDPSVNNTKNSQGEKSITGLLDGSGEYTLVYEDNEGDRMLVGDVPWHMFVSTVKRLRVLKSSELSSLLFGSKQEREPT</sequence>
<evidence type="ECO:0000313" key="12">
    <source>
        <dbReference type="EMBL" id="KAK1362870.1"/>
    </source>
</evidence>
<dbReference type="InterPro" id="IPR053793">
    <property type="entry name" value="PB1-like"/>
</dbReference>
<feature type="compositionally biased region" description="Polar residues" evidence="10">
    <location>
        <begin position="51"/>
        <end position="92"/>
    </location>
</feature>
<evidence type="ECO:0000256" key="9">
    <source>
        <dbReference type="RuleBase" id="RU004549"/>
    </source>
</evidence>
<dbReference type="FunFam" id="3.10.20.90:FF:000225">
    <property type="entry name" value="Auxin-responsive protein"/>
    <property type="match status" value="1"/>
</dbReference>
<keyword evidence="6 9" id="KW-0539">Nucleus</keyword>
<keyword evidence="5 9" id="KW-0804">Transcription</keyword>
<evidence type="ECO:0000256" key="8">
    <source>
        <dbReference type="ARBA" id="ARBA00025283"/>
    </source>
</evidence>
<dbReference type="Proteomes" id="UP001237642">
    <property type="component" value="Unassembled WGS sequence"/>
</dbReference>
<dbReference type="Pfam" id="PF02309">
    <property type="entry name" value="AUX_IAA"/>
    <property type="match status" value="1"/>
</dbReference>
<dbReference type="GO" id="GO:0009734">
    <property type="term" value="P:auxin-activated signaling pathway"/>
    <property type="evidence" value="ECO:0007669"/>
    <property type="project" value="UniProtKB-UniRule"/>
</dbReference>
<keyword evidence="4 9" id="KW-0805">Transcription regulation</keyword>
<proteinExistence type="inferred from homology"/>
<keyword evidence="13" id="KW-1185">Reference proteome</keyword>
<reference evidence="12" key="2">
    <citation type="submission" date="2023-05" db="EMBL/GenBank/DDBJ databases">
        <authorList>
            <person name="Schelkunov M.I."/>
        </authorList>
    </citation>
    <scope>NUCLEOTIDE SEQUENCE</scope>
    <source>
        <strain evidence="12">Hsosn_3</strain>
        <tissue evidence="12">Leaf</tissue>
    </source>
</reference>
<evidence type="ECO:0000256" key="1">
    <source>
        <dbReference type="ARBA" id="ARBA00004123"/>
    </source>
</evidence>
<dbReference type="PROSITE" id="PS51745">
    <property type="entry name" value="PB1"/>
    <property type="match status" value="1"/>
</dbReference>
<evidence type="ECO:0000313" key="13">
    <source>
        <dbReference type="Proteomes" id="UP001237642"/>
    </source>
</evidence>
<dbReference type="AlphaFoldDB" id="A0AAD8H8I6"/>
<feature type="domain" description="PB1" evidence="11">
    <location>
        <begin position="208"/>
        <end position="316"/>
    </location>
</feature>
<evidence type="ECO:0000256" key="10">
    <source>
        <dbReference type="SAM" id="MobiDB-lite"/>
    </source>
</evidence>
<dbReference type="EMBL" id="JAUIZM010000009">
    <property type="protein sequence ID" value="KAK1362870.1"/>
    <property type="molecule type" value="Genomic_DNA"/>
</dbReference>
<dbReference type="PANTHER" id="PTHR31734:SF2">
    <property type="entry name" value="AUXIN-RESPONSIVE PROTEIN IAA26"/>
    <property type="match status" value="1"/>
</dbReference>
<dbReference type="PANTHER" id="PTHR31734">
    <property type="entry name" value="AUXIN-RESPONSIVE PROTEIN IAA17"/>
    <property type="match status" value="1"/>
</dbReference>
<dbReference type="InterPro" id="IPR003311">
    <property type="entry name" value="AUX_IAA"/>
</dbReference>
<evidence type="ECO:0000256" key="5">
    <source>
        <dbReference type="ARBA" id="ARBA00023163"/>
    </source>
</evidence>
<feature type="compositionally biased region" description="Basic and acidic residues" evidence="10">
    <location>
        <begin position="19"/>
        <end position="33"/>
    </location>
</feature>
<feature type="region of interest" description="Disordered" evidence="10">
    <location>
        <begin position="1"/>
        <end position="92"/>
    </location>
</feature>
<evidence type="ECO:0000256" key="3">
    <source>
        <dbReference type="ARBA" id="ARBA00022491"/>
    </source>
</evidence>
<keyword evidence="7 9" id="KW-0927">Auxin signaling pathway</keyword>
<comment type="subunit">
    <text evidence="9">Homodimers and heterodimers.</text>
</comment>